<comment type="caution">
    <text evidence="5">The sequence shown here is derived from an EMBL/GenBank/DDBJ whole genome shotgun (WGS) entry which is preliminary data.</text>
</comment>
<dbReference type="Proteomes" id="UP000305939">
    <property type="component" value="Unassembled WGS sequence"/>
</dbReference>
<dbReference type="PANTHER" id="PTHR10199">
    <property type="entry name" value="THROMBOSPONDIN"/>
    <property type="match status" value="1"/>
</dbReference>
<dbReference type="SUPFAM" id="SSF52047">
    <property type="entry name" value="RNI-like"/>
    <property type="match status" value="1"/>
</dbReference>
<dbReference type="GO" id="GO:0005509">
    <property type="term" value="F:calcium ion binding"/>
    <property type="evidence" value="ECO:0007669"/>
    <property type="project" value="InterPro"/>
</dbReference>
<dbReference type="GO" id="GO:0007155">
    <property type="term" value="P:cell adhesion"/>
    <property type="evidence" value="ECO:0007669"/>
    <property type="project" value="InterPro"/>
</dbReference>
<gene>
    <name evidence="5" type="ORF">E7Z59_08855</name>
</gene>
<dbReference type="Gene3D" id="3.80.10.10">
    <property type="entry name" value="Ribonuclease Inhibitor"/>
    <property type="match status" value="1"/>
</dbReference>
<feature type="compositionally biased region" description="Acidic residues" evidence="3">
    <location>
        <begin position="79"/>
        <end position="91"/>
    </location>
</feature>
<dbReference type="Pfam" id="PF02412">
    <property type="entry name" value="TSP_3"/>
    <property type="match status" value="3"/>
</dbReference>
<keyword evidence="1 4" id="KW-0732">Signal</keyword>
<protein>
    <recommendedName>
        <fullName evidence="7">Fibronectin type-III domain-containing protein</fullName>
    </recommendedName>
</protein>
<dbReference type="OrthoDB" id="9813840at2"/>
<dbReference type="InterPro" id="IPR028974">
    <property type="entry name" value="TSP_type-3_rpt"/>
</dbReference>
<reference evidence="5 6" key="1">
    <citation type="submission" date="2019-04" db="EMBL/GenBank/DDBJ databases">
        <title>Draft genome sequence of Robertkochia marina CC-AMO-30D.</title>
        <authorList>
            <person name="Hameed A."/>
            <person name="Lin S.-Y."/>
            <person name="Shahina M."/>
            <person name="Lai W.-A."/>
            <person name="Young C.-C."/>
        </authorList>
    </citation>
    <scope>NUCLEOTIDE SEQUENCE [LARGE SCALE GENOMIC DNA]</scope>
    <source>
        <strain evidence="5 6">CC-AMO-30D</strain>
    </source>
</reference>
<feature type="compositionally biased region" description="Polar residues" evidence="3">
    <location>
        <begin position="243"/>
        <end position="252"/>
    </location>
</feature>
<keyword evidence="2" id="KW-0106">Calcium</keyword>
<feature type="compositionally biased region" description="Acidic residues" evidence="3">
    <location>
        <begin position="198"/>
        <end position="219"/>
    </location>
</feature>
<evidence type="ECO:0008006" key="7">
    <source>
        <dbReference type="Google" id="ProtNLM"/>
    </source>
</evidence>
<dbReference type="PANTHER" id="PTHR10199:SF119">
    <property type="entry name" value="RE20510P"/>
    <property type="match status" value="1"/>
</dbReference>
<accession>A0A4S3M032</accession>
<organism evidence="5 6">
    <name type="scientific">Robertkochia marina</name>
    <dbReference type="NCBI Taxonomy" id="1227945"/>
    <lineage>
        <taxon>Bacteria</taxon>
        <taxon>Pseudomonadati</taxon>
        <taxon>Bacteroidota</taxon>
        <taxon>Flavobacteriia</taxon>
        <taxon>Flavobacteriales</taxon>
        <taxon>Flavobacteriaceae</taxon>
        <taxon>Robertkochia</taxon>
    </lineage>
</organism>
<evidence type="ECO:0000256" key="1">
    <source>
        <dbReference type="ARBA" id="ARBA00022729"/>
    </source>
</evidence>
<name>A0A4S3M032_9FLAO</name>
<feature type="region of interest" description="Disordered" evidence="3">
    <location>
        <begin position="25"/>
        <end position="252"/>
    </location>
</feature>
<dbReference type="AlphaFoldDB" id="A0A4S3M032"/>
<dbReference type="Gene3D" id="4.10.1080.10">
    <property type="entry name" value="TSP type-3 repeat"/>
    <property type="match status" value="2"/>
</dbReference>
<feature type="compositionally biased region" description="Acidic residues" evidence="3">
    <location>
        <begin position="147"/>
        <end position="172"/>
    </location>
</feature>
<dbReference type="RefSeq" id="WP_136335957.1">
    <property type="nucleotide sequence ID" value="NZ_QXMP01000020.1"/>
</dbReference>
<feature type="compositionally biased region" description="Pro residues" evidence="3">
    <location>
        <begin position="31"/>
        <end position="44"/>
    </location>
</feature>
<dbReference type="InterPro" id="IPR003367">
    <property type="entry name" value="Thrombospondin_3-like_rpt"/>
</dbReference>
<feature type="compositionally biased region" description="Acidic residues" evidence="3">
    <location>
        <begin position="46"/>
        <end position="58"/>
    </location>
</feature>
<evidence type="ECO:0000313" key="5">
    <source>
        <dbReference type="EMBL" id="THD67752.1"/>
    </source>
</evidence>
<sequence>MKTQLRQMMLLLFLLLVFSCGSDVEMDSNLPEPPPPGQTPPPPQDADNDGVADADDQCPETPASENADENGCSTSQKDSDDDGVSDADDQCPETPAGATVDENGCEEGNDDGDGDGVPNDDDQCPNTPEGEEVDENGCSDSQNTADADGDGVPDADDDCPNTPEGEEVDENGCSDSQNTADADGDGVKDDIDQCPDTPEGENVDDEGCSDSQKDDDDDGVSNAEDQCPDTEVGASVNEEGCSDAQSDTSPPVVTNIVVDQITPTTFRVEWNLDEGSKGYIRFGTSSGNYQDSTAKEERFLDRHRQTVGGENPAPLTPNTTYYWQIYVEDETGNKGYWEEQTTKTAEEAQASKTFVPDDVFEQFLIEQGYDDILDNYVLTENIENITELNITNQFDTNGRTIDDWTGIQDFSSLEKLRIDDDNQYGIISTLDALETAPALKELRLWATAVPLIVNNFPKLEVFSYGAFGDYTIATDIIEIMDNPNLQELYINSISISNEGATGNIRIENNPVLEKITEYGTFSNIFEINNNPLLTSLSLGYYEEITGINTLSVNNNPSLEMLNLIQCHVRENISISNSPDVKIITATGDSSQSAIYKIALSQFEGLEELYLMGVTSVNISANKTLNTLNISEFNGINLSKLDVSNNNALSNLKINGHELNCIKVNQSQLDNIPSTWEVTPTVPYTLDCN</sequence>
<dbReference type="EMBL" id="SSMC01000002">
    <property type="protein sequence ID" value="THD67752.1"/>
    <property type="molecule type" value="Genomic_DNA"/>
</dbReference>
<dbReference type="PROSITE" id="PS51257">
    <property type="entry name" value="PROKAR_LIPOPROTEIN"/>
    <property type="match status" value="1"/>
</dbReference>
<dbReference type="InterPro" id="IPR032675">
    <property type="entry name" value="LRR_dom_sf"/>
</dbReference>
<evidence type="ECO:0000256" key="4">
    <source>
        <dbReference type="SAM" id="SignalP"/>
    </source>
</evidence>
<evidence type="ECO:0000313" key="6">
    <source>
        <dbReference type="Proteomes" id="UP000305939"/>
    </source>
</evidence>
<evidence type="ECO:0000256" key="2">
    <source>
        <dbReference type="ARBA" id="ARBA00022837"/>
    </source>
</evidence>
<feature type="signal peptide" evidence="4">
    <location>
        <begin position="1"/>
        <end position="22"/>
    </location>
</feature>
<evidence type="ECO:0000256" key="3">
    <source>
        <dbReference type="SAM" id="MobiDB-lite"/>
    </source>
</evidence>
<keyword evidence="6" id="KW-1185">Reference proteome</keyword>
<feature type="compositionally biased region" description="Acidic residues" evidence="3">
    <location>
        <begin position="103"/>
        <end position="137"/>
    </location>
</feature>
<dbReference type="SUPFAM" id="SSF103647">
    <property type="entry name" value="TSP type-3 repeat"/>
    <property type="match status" value="2"/>
</dbReference>
<proteinExistence type="predicted"/>
<feature type="chain" id="PRO_5020490760" description="Fibronectin type-III domain-containing protein" evidence="4">
    <location>
        <begin position="23"/>
        <end position="688"/>
    </location>
</feature>